<dbReference type="Proteomes" id="UP000198609">
    <property type="component" value="Unassembled WGS sequence"/>
</dbReference>
<keyword evidence="2" id="KW-1185">Reference proteome</keyword>
<sequence length="29" mass="3008">MVVQNAVKAAKGQKIDGTVKVPVKVVTAK</sequence>
<dbReference type="EMBL" id="FNST01000002">
    <property type="protein sequence ID" value="SEB93815.1"/>
    <property type="molecule type" value="Genomic_DNA"/>
</dbReference>
<organism evidence="1 2">
    <name type="scientific">Streptomyces melanosporofaciens</name>
    <dbReference type="NCBI Taxonomy" id="67327"/>
    <lineage>
        <taxon>Bacteria</taxon>
        <taxon>Bacillati</taxon>
        <taxon>Actinomycetota</taxon>
        <taxon>Actinomycetes</taxon>
        <taxon>Kitasatosporales</taxon>
        <taxon>Streptomycetaceae</taxon>
        <taxon>Streptomyces</taxon>
        <taxon>Streptomyces violaceusniger group</taxon>
    </lineage>
</organism>
<accession>A0A1H4NFY7</accession>
<proteinExistence type="predicted"/>
<name>A0A1H4NFY7_STRMJ</name>
<reference evidence="2" key="1">
    <citation type="submission" date="2016-10" db="EMBL/GenBank/DDBJ databases">
        <authorList>
            <person name="Varghese N."/>
            <person name="Submissions S."/>
        </authorList>
    </citation>
    <scope>NUCLEOTIDE SEQUENCE [LARGE SCALE GENOMIC DNA]</scope>
    <source>
        <strain evidence="2">DSM 40318</strain>
    </source>
</reference>
<protein>
    <submittedName>
        <fullName evidence="1">Ribose transport system permease protein</fullName>
    </submittedName>
</protein>
<dbReference type="AlphaFoldDB" id="A0A1H4NFY7"/>
<gene>
    <name evidence="1" type="ORF">SAMN04490356_2278</name>
</gene>
<evidence type="ECO:0000313" key="2">
    <source>
        <dbReference type="Proteomes" id="UP000198609"/>
    </source>
</evidence>
<evidence type="ECO:0000313" key="1">
    <source>
        <dbReference type="EMBL" id="SEB93815.1"/>
    </source>
</evidence>